<evidence type="ECO:0000313" key="1">
    <source>
        <dbReference type="EMBL" id="KAK4503369.1"/>
    </source>
</evidence>
<protein>
    <submittedName>
        <fullName evidence="1">Uncharacterized protein</fullName>
    </submittedName>
</protein>
<reference evidence="1 2" key="1">
    <citation type="journal article" date="2023" name="G3 (Bethesda)">
        <title>A chromosome-level genome assembly of Zasmidium syzygii isolated from banana leaves.</title>
        <authorList>
            <person name="van Westerhoven A.C."/>
            <person name="Mehrabi R."/>
            <person name="Talebi R."/>
            <person name="Steentjes M.B.F."/>
            <person name="Corcolon B."/>
            <person name="Chong P.A."/>
            <person name="Kema G.H.J."/>
            <person name="Seidl M.F."/>
        </authorList>
    </citation>
    <scope>NUCLEOTIDE SEQUENCE [LARGE SCALE GENOMIC DNA]</scope>
    <source>
        <strain evidence="1 2">P124</strain>
    </source>
</reference>
<evidence type="ECO:0000313" key="2">
    <source>
        <dbReference type="Proteomes" id="UP001305779"/>
    </source>
</evidence>
<proteinExistence type="predicted"/>
<sequence>MDNRNRQSEYIKDYGAEALEQQAWEARTLNEADAKLTWPQRGDTYLDRYRLRRTAMESPQASAVTTFRGLHAVNEMLRYMYHLRLSPISSKAFSASSYFDLVDAIYEAFSNGTCANPADIGRKF</sequence>
<dbReference type="EMBL" id="JAXOVC010000003">
    <property type="protein sequence ID" value="KAK4503369.1"/>
    <property type="molecule type" value="Genomic_DNA"/>
</dbReference>
<name>A0ABR0EPR6_ZASCE</name>
<keyword evidence="2" id="KW-1185">Reference proteome</keyword>
<organism evidence="1 2">
    <name type="scientific">Zasmidium cellare</name>
    <name type="common">Wine cellar mold</name>
    <name type="synonym">Racodium cellare</name>
    <dbReference type="NCBI Taxonomy" id="395010"/>
    <lineage>
        <taxon>Eukaryota</taxon>
        <taxon>Fungi</taxon>
        <taxon>Dikarya</taxon>
        <taxon>Ascomycota</taxon>
        <taxon>Pezizomycotina</taxon>
        <taxon>Dothideomycetes</taxon>
        <taxon>Dothideomycetidae</taxon>
        <taxon>Mycosphaerellales</taxon>
        <taxon>Mycosphaerellaceae</taxon>
        <taxon>Zasmidium</taxon>
    </lineage>
</organism>
<accession>A0ABR0EPR6</accession>
<gene>
    <name evidence="1" type="ORF">PRZ48_004284</name>
</gene>
<dbReference type="Proteomes" id="UP001305779">
    <property type="component" value="Unassembled WGS sequence"/>
</dbReference>
<comment type="caution">
    <text evidence="1">The sequence shown here is derived from an EMBL/GenBank/DDBJ whole genome shotgun (WGS) entry which is preliminary data.</text>
</comment>